<dbReference type="InterPro" id="IPR036291">
    <property type="entry name" value="NAD(P)-bd_dom_sf"/>
</dbReference>
<dbReference type="PANTHER" id="PTHR13812">
    <property type="entry name" value="KETIMINE REDUCTASE MU-CRYSTALLIN"/>
    <property type="match status" value="1"/>
</dbReference>
<dbReference type="Pfam" id="PF02423">
    <property type="entry name" value="OCD_Mu_crystall"/>
    <property type="match status" value="1"/>
</dbReference>
<dbReference type="AlphaFoldDB" id="A0A5M3WQ73"/>
<dbReference type="InterPro" id="IPR023401">
    <property type="entry name" value="ODC_N"/>
</dbReference>
<gene>
    <name evidence="1" type="ORF">Amac_043070</name>
</gene>
<organism evidence="1 2">
    <name type="scientific">Acrocarpospora macrocephala</name>
    <dbReference type="NCBI Taxonomy" id="150177"/>
    <lineage>
        <taxon>Bacteria</taxon>
        <taxon>Bacillati</taxon>
        <taxon>Actinomycetota</taxon>
        <taxon>Actinomycetes</taxon>
        <taxon>Streptosporangiales</taxon>
        <taxon>Streptosporangiaceae</taxon>
        <taxon>Acrocarpospora</taxon>
    </lineage>
</organism>
<dbReference type="GO" id="GO:0005737">
    <property type="term" value="C:cytoplasm"/>
    <property type="evidence" value="ECO:0007669"/>
    <property type="project" value="TreeGrafter"/>
</dbReference>
<dbReference type="RefSeq" id="WP_155356124.1">
    <property type="nucleotide sequence ID" value="NZ_BAAAHL010000037.1"/>
</dbReference>
<dbReference type="Gene3D" id="3.40.50.720">
    <property type="entry name" value="NAD(P)-binding Rossmann-like Domain"/>
    <property type="match status" value="1"/>
</dbReference>
<keyword evidence="2" id="KW-1185">Reference proteome</keyword>
<dbReference type="SUPFAM" id="SSF51735">
    <property type="entry name" value="NAD(P)-binding Rossmann-fold domains"/>
    <property type="match status" value="1"/>
</dbReference>
<sequence length="329" mass="34550">MTLLLDDRSVSSVLDPASLVEAIDRAIRLDAEAPADIPGRVNLSGGGRFFRIMPAVVPQSGVMGLKTFFGGGGVGVRYLIMLASIETGEVLATMDACYLTAARTAATSAVAARALGVKATRLGILGSGLEAETHLRTFAAVSEIDEIKVFSPNPASRDRLAGRLREELELPVVPVATAAAACADVDHVITATNTGYGGPIACESAWLRPGLHLSAIGSTHRDLRELDTAVFRRAGTLVFDADPEQIADESGDIREFVGEGGSLSAVLRLSDLLQGQAALPEDPQGDLTIFKSVGTALQDMVAAELVYRRSVEAGLGATWDDLAIPKSRR</sequence>
<dbReference type="PIRSF" id="PIRSF001439">
    <property type="entry name" value="CryM"/>
    <property type="match status" value="1"/>
</dbReference>
<evidence type="ECO:0000313" key="1">
    <source>
        <dbReference type="EMBL" id="GES10710.1"/>
    </source>
</evidence>
<comment type="caution">
    <text evidence="1">The sequence shown here is derived from an EMBL/GenBank/DDBJ whole genome shotgun (WGS) entry which is preliminary data.</text>
</comment>
<dbReference type="Gene3D" id="3.30.1780.10">
    <property type="entry name" value="ornithine cyclodeaminase, domain 1"/>
    <property type="match status" value="1"/>
</dbReference>
<name>A0A5M3WQ73_9ACTN</name>
<dbReference type="EMBL" id="BLAE01000023">
    <property type="protein sequence ID" value="GES10710.1"/>
    <property type="molecule type" value="Genomic_DNA"/>
</dbReference>
<reference evidence="1 2" key="1">
    <citation type="submission" date="2019-10" db="EMBL/GenBank/DDBJ databases">
        <title>Whole genome shotgun sequence of Acrocarpospora macrocephala NBRC 16266.</title>
        <authorList>
            <person name="Ichikawa N."/>
            <person name="Kimura A."/>
            <person name="Kitahashi Y."/>
            <person name="Komaki H."/>
            <person name="Oguchi A."/>
        </authorList>
    </citation>
    <scope>NUCLEOTIDE SEQUENCE [LARGE SCALE GENOMIC DNA]</scope>
    <source>
        <strain evidence="1 2">NBRC 16266</strain>
    </source>
</reference>
<protein>
    <submittedName>
        <fullName evidence="1">Ornithine cyclodeaminase</fullName>
    </submittedName>
</protein>
<evidence type="ECO:0000313" key="2">
    <source>
        <dbReference type="Proteomes" id="UP000331127"/>
    </source>
</evidence>
<proteinExistence type="predicted"/>
<accession>A0A5M3WQ73</accession>
<dbReference type="Proteomes" id="UP000331127">
    <property type="component" value="Unassembled WGS sequence"/>
</dbReference>
<dbReference type="InterPro" id="IPR003462">
    <property type="entry name" value="ODC_Mu_crystall"/>
</dbReference>
<dbReference type="OrthoDB" id="7209364at2"/>
<dbReference type="PANTHER" id="PTHR13812:SF19">
    <property type="entry name" value="KETIMINE REDUCTASE MU-CRYSTALLIN"/>
    <property type="match status" value="1"/>
</dbReference>